<proteinExistence type="predicted"/>
<sequence>MYFESPFIKLRAIPLQEPRTEVKKCSTTNAVCMLVCTLFSELLSAYHADAQLLRVRGIQNVTHSLVVEHRFDKLEILKLVKEKVVSSKLLACLLDIMKAHELRNKACFKKRYDGTRNTIKMSKVQKVR</sequence>
<dbReference type="Proteomes" id="UP001234178">
    <property type="component" value="Unassembled WGS sequence"/>
</dbReference>
<evidence type="ECO:0000313" key="1">
    <source>
        <dbReference type="EMBL" id="KAK4020193.1"/>
    </source>
</evidence>
<evidence type="ECO:0000313" key="2">
    <source>
        <dbReference type="Proteomes" id="UP001234178"/>
    </source>
</evidence>
<reference evidence="1 2" key="1">
    <citation type="journal article" date="2023" name="Nucleic Acids Res.">
        <title>The hologenome of Daphnia magna reveals possible DNA methylation and microbiome-mediated evolution of the host genome.</title>
        <authorList>
            <person name="Chaturvedi A."/>
            <person name="Li X."/>
            <person name="Dhandapani V."/>
            <person name="Marshall H."/>
            <person name="Kissane S."/>
            <person name="Cuenca-Cambronero M."/>
            <person name="Asole G."/>
            <person name="Calvet F."/>
            <person name="Ruiz-Romero M."/>
            <person name="Marangio P."/>
            <person name="Guigo R."/>
            <person name="Rago D."/>
            <person name="Mirbahai L."/>
            <person name="Eastwood N."/>
            <person name="Colbourne J.K."/>
            <person name="Zhou J."/>
            <person name="Mallon E."/>
            <person name="Orsini L."/>
        </authorList>
    </citation>
    <scope>NUCLEOTIDE SEQUENCE [LARGE SCALE GENOMIC DNA]</scope>
    <source>
        <strain evidence="1">LRV0_1</strain>
    </source>
</reference>
<comment type="caution">
    <text evidence="1">The sequence shown here is derived from an EMBL/GenBank/DDBJ whole genome shotgun (WGS) entry which is preliminary data.</text>
</comment>
<organism evidence="1 2">
    <name type="scientific">Daphnia magna</name>
    <dbReference type="NCBI Taxonomy" id="35525"/>
    <lineage>
        <taxon>Eukaryota</taxon>
        <taxon>Metazoa</taxon>
        <taxon>Ecdysozoa</taxon>
        <taxon>Arthropoda</taxon>
        <taxon>Crustacea</taxon>
        <taxon>Branchiopoda</taxon>
        <taxon>Diplostraca</taxon>
        <taxon>Cladocera</taxon>
        <taxon>Anomopoda</taxon>
        <taxon>Daphniidae</taxon>
        <taxon>Daphnia</taxon>
    </lineage>
</organism>
<protein>
    <submittedName>
        <fullName evidence="1">Uncharacterized protein</fullName>
    </submittedName>
</protein>
<gene>
    <name evidence="1" type="ORF">OUZ56_002186</name>
</gene>
<name>A0ABR0A4X5_9CRUS</name>
<keyword evidence="2" id="KW-1185">Reference proteome</keyword>
<accession>A0ABR0A4X5</accession>
<dbReference type="EMBL" id="JAOYFB010000036">
    <property type="protein sequence ID" value="KAK4020193.1"/>
    <property type="molecule type" value="Genomic_DNA"/>
</dbReference>